<keyword evidence="2 4" id="KW-0808">Transferase</keyword>
<evidence type="ECO:0000313" key="5">
    <source>
        <dbReference type="Proteomes" id="UP000677913"/>
    </source>
</evidence>
<dbReference type="PANTHER" id="PTHR12526">
    <property type="entry name" value="GLYCOSYLTRANSFERASE"/>
    <property type="match status" value="1"/>
</dbReference>
<evidence type="ECO:0000259" key="3">
    <source>
        <dbReference type="Pfam" id="PF13439"/>
    </source>
</evidence>
<gene>
    <name evidence="4" type="ORF">KGA66_03200</name>
</gene>
<dbReference type="Pfam" id="PF13439">
    <property type="entry name" value="Glyco_transf_4"/>
    <property type="match status" value="1"/>
</dbReference>
<organism evidence="4 5">
    <name type="scientific">Actinocrinis puniceicyclus</name>
    <dbReference type="NCBI Taxonomy" id="977794"/>
    <lineage>
        <taxon>Bacteria</taxon>
        <taxon>Bacillati</taxon>
        <taxon>Actinomycetota</taxon>
        <taxon>Actinomycetes</taxon>
        <taxon>Catenulisporales</taxon>
        <taxon>Actinospicaceae</taxon>
        <taxon>Actinocrinis</taxon>
    </lineage>
</organism>
<accession>A0A8J7WM61</accession>
<dbReference type="EMBL" id="JAGSXH010000006">
    <property type="protein sequence ID" value="MBS2962040.1"/>
    <property type="molecule type" value="Genomic_DNA"/>
</dbReference>
<dbReference type="Proteomes" id="UP000677913">
    <property type="component" value="Unassembled WGS sequence"/>
</dbReference>
<protein>
    <submittedName>
        <fullName evidence="4">Glycosyltransferase</fullName>
        <ecNumber evidence="4">2.4.-.-</ecNumber>
    </submittedName>
</protein>
<keyword evidence="1 4" id="KW-0328">Glycosyltransferase</keyword>
<dbReference type="SUPFAM" id="SSF53756">
    <property type="entry name" value="UDP-Glycosyltransferase/glycogen phosphorylase"/>
    <property type="match status" value="1"/>
</dbReference>
<comment type="caution">
    <text evidence="4">The sequence shown here is derived from an EMBL/GenBank/DDBJ whole genome shotgun (WGS) entry which is preliminary data.</text>
</comment>
<dbReference type="PANTHER" id="PTHR12526:SF572">
    <property type="entry name" value="BLL5144 PROTEIN"/>
    <property type="match status" value="1"/>
</dbReference>
<dbReference type="Gene3D" id="3.40.50.2000">
    <property type="entry name" value="Glycogen Phosphorylase B"/>
    <property type="match status" value="2"/>
</dbReference>
<reference evidence="4" key="1">
    <citation type="submission" date="2021-04" db="EMBL/GenBank/DDBJ databases">
        <title>Genome based classification of Actinospica acidithermotolerans sp. nov., an actinobacterium isolated from an Indonesian hot spring.</title>
        <authorList>
            <person name="Kusuma A.B."/>
            <person name="Putra K.E."/>
            <person name="Nafisah S."/>
            <person name="Loh J."/>
            <person name="Nouioui I."/>
            <person name="Goodfellow M."/>
        </authorList>
    </citation>
    <scope>NUCLEOTIDE SEQUENCE</scope>
    <source>
        <strain evidence="4">DSM 45618</strain>
    </source>
</reference>
<evidence type="ECO:0000256" key="1">
    <source>
        <dbReference type="ARBA" id="ARBA00022676"/>
    </source>
</evidence>
<dbReference type="AlphaFoldDB" id="A0A8J7WM61"/>
<dbReference type="GO" id="GO:0016757">
    <property type="term" value="F:glycosyltransferase activity"/>
    <property type="evidence" value="ECO:0007669"/>
    <property type="project" value="UniProtKB-KW"/>
</dbReference>
<dbReference type="InterPro" id="IPR028098">
    <property type="entry name" value="Glyco_trans_4-like_N"/>
</dbReference>
<feature type="domain" description="Glycosyltransferase subfamily 4-like N-terminal" evidence="3">
    <location>
        <begin position="63"/>
        <end position="164"/>
    </location>
</feature>
<evidence type="ECO:0000313" key="4">
    <source>
        <dbReference type="EMBL" id="MBS2962040.1"/>
    </source>
</evidence>
<sequence length="378" mass="40268">MVNYGFLSTYPPTQCGLATFCAALLHHLSNPMAGSRCGVVQVVDGAYQTMRQDEAASVITARPLTASRAAEVLNRYDVLIIQHEYGIYGGLDGEDVLAVLDRVDVPVIAVLHTVLASPTPHQRLVLQRVIDASDAVVVLSQTAAAALKAGYLIDEGRVSVIPHGAPILGHRRPGRASGLHRPTILTWGLIGPGKGIEWAIAALSHLRDLHPAARYLVAGQTHPKVLADQGEAYRDGLRRQARTEGVSDLVEFDPTYRAVGSLMNMVRQADVVLLPYDSTQQVTSGVLIEAVAAQRPVVATGFPHARELLGGGAGLVVPHQDPQAMAHAIRRVLTEPGLAEAMKERCAKLAPALTWPSVANDYRALAKSLLAAPVTVAP</sequence>
<dbReference type="Pfam" id="PF13692">
    <property type="entry name" value="Glyco_trans_1_4"/>
    <property type="match status" value="1"/>
</dbReference>
<name>A0A8J7WM61_9ACTN</name>
<proteinExistence type="predicted"/>
<keyword evidence="5" id="KW-1185">Reference proteome</keyword>
<evidence type="ECO:0000256" key="2">
    <source>
        <dbReference type="ARBA" id="ARBA00022679"/>
    </source>
</evidence>
<dbReference type="EC" id="2.4.-.-" evidence="4"/>